<reference evidence="2 3" key="2">
    <citation type="journal article" date="2015" name="J. Bacteriol.">
        <title>Genomic, proteomic, and biochemical analysis of the organohalide respiratory pathway in Desulfitobacterium dehalogenans.</title>
        <authorList>
            <person name="Kruse T."/>
            <person name="van de Pas B.A."/>
            <person name="Atteia A."/>
            <person name="Krab K."/>
            <person name="Hagen W.R."/>
            <person name="Goodwin L."/>
            <person name="Chain P."/>
            <person name="Boeren S."/>
            <person name="Maphosa F."/>
            <person name="Schraa G."/>
            <person name="de Vos W.M."/>
            <person name="van der Oost J."/>
            <person name="Smidt H."/>
            <person name="Stams A.J."/>
        </authorList>
    </citation>
    <scope>NUCLEOTIDE SEQUENCE [LARGE SCALE GENOMIC DNA]</scope>
    <source>
        <strain evidence="3">ATCC 51507 / DSM 9161 / JW/IU-DC1</strain>
    </source>
</reference>
<dbReference type="STRING" id="756499.Desde_3357"/>
<evidence type="ECO:0000256" key="1">
    <source>
        <dbReference type="SAM" id="Phobius"/>
    </source>
</evidence>
<protein>
    <submittedName>
        <fullName evidence="2">Uncharacterized protein</fullName>
    </submittedName>
</protein>
<keyword evidence="1" id="KW-0812">Transmembrane</keyword>
<proteinExistence type="predicted"/>
<organism evidence="2 3">
    <name type="scientific">Desulfitobacterium dehalogenans (strain ATCC 51507 / DSM 9161 / JW/IU-DC1)</name>
    <dbReference type="NCBI Taxonomy" id="756499"/>
    <lineage>
        <taxon>Bacteria</taxon>
        <taxon>Bacillati</taxon>
        <taxon>Bacillota</taxon>
        <taxon>Clostridia</taxon>
        <taxon>Eubacteriales</taxon>
        <taxon>Desulfitobacteriaceae</taxon>
        <taxon>Desulfitobacterium</taxon>
    </lineage>
</organism>
<evidence type="ECO:0000313" key="3">
    <source>
        <dbReference type="Proteomes" id="UP000006053"/>
    </source>
</evidence>
<dbReference type="KEGG" id="ddh:Desde_3357"/>
<name>I4ACF9_DESDJ</name>
<dbReference type="Proteomes" id="UP000006053">
    <property type="component" value="Chromosome"/>
</dbReference>
<dbReference type="EMBL" id="CP003348">
    <property type="protein sequence ID" value="AFM01644.1"/>
    <property type="molecule type" value="Genomic_DNA"/>
</dbReference>
<evidence type="ECO:0000313" key="2">
    <source>
        <dbReference type="EMBL" id="AFM01644.1"/>
    </source>
</evidence>
<dbReference type="HOGENOM" id="CLU_3355793_0_0_9"/>
<accession>I4ACF9</accession>
<feature type="transmembrane region" description="Helical" evidence="1">
    <location>
        <begin position="12"/>
        <end position="32"/>
    </location>
</feature>
<gene>
    <name evidence="2" type="ordered locus">Desde_3357</name>
</gene>
<keyword evidence="1" id="KW-1133">Transmembrane helix</keyword>
<sequence>MGESKFKNSITLIVVEMIVYAAALAVILNWAFHSAI</sequence>
<keyword evidence="3" id="KW-1185">Reference proteome</keyword>
<keyword evidence="1" id="KW-0472">Membrane</keyword>
<reference evidence="3" key="1">
    <citation type="submission" date="2012-06" db="EMBL/GenBank/DDBJ databases">
        <title>Complete sequence of Desulfitobacterium dehalogenans ATCC 51507.</title>
        <authorList>
            <person name="Lucas S."/>
            <person name="Han J."/>
            <person name="Lapidus A."/>
            <person name="Cheng J.-F."/>
            <person name="Goodwin L."/>
            <person name="Pitluck S."/>
            <person name="Peters L."/>
            <person name="Ovchinnikova G."/>
            <person name="Teshima H."/>
            <person name="Detter J.C."/>
            <person name="Han C."/>
            <person name="Tapia R."/>
            <person name="Land M."/>
            <person name="Hauser L."/>
            <person name="Kyrpides N."/>
            <person name="Ivanova N."/>
            <person name="Pagani I."/>
            <person name="Kruse T."/>
            <person name="de Vos W.M."/>
            <person name="Smidt H."/>
            <person name="Woyke T."/>
        </authorList>
    </citation>
    <scope>NUCLEOTIDE SEQUENCE [LARGE SCALE GENOMIC DNA]</scope>
    <source>
        <strain evidence="3">ATCC 51507 / DSM 9161 / JW/IU-DC1</strain>
    </source>
</reference>
<dbReference type="AlphaFoldDB" id="I4ACF9"/>